<keyword evidence="2" id="KW-1185">Reference proteome</keyword>
<dbReference type="InterPro" id="IPR036412">
    <property type="entry name" value="HAD-like_sf"/>
</dbReference>
<evidence type="ECO:0000313" key="1">
    <source>
        <dbReference type="EMBL" id="SFC49707.1"/>
    </source>
</evidence>
<dbReference type="Proteomes" id="UP000199577">
    <property type="component" value="Unassembled WGS sequence"/>
</dbReference>
<dbReference type="Gene3D" id="3.40.50.1000">
    <property type="entry name" value="HAD superfamily/HAD-like"/>
    <property type="match status" value="1"/>
</dbReference>
<dbReference type="SFLD" id="SFLDS00003">
    <property type="entry name" value="Haloacid_Dehalogenase"/>
    <property type="match status" value="1"/>
</dbReference>
<dbReference type="EMBL" id="FOLL01000012">
    <property type="protein sequence ID" value="SFC49707.1"/>
    <property type="molecule type" value="Genomic_DNA"/>
</dbReference>
<evidence type="ECO:0000313" key="2">
    <source>
        <dbReference type="Proteomes" id="UP000199577"/>
    </source>
</evidence>
<dbReference type="STRING" id="623281.SAMN05421747_112126"/>
<dbReference type="OrthoDB" id="9797415at2"/>
<dbReference type="NCBIfam" id="TIGR01509">
    <property type="entry name" value="HAD-SF-IA-v3"/>
    <property type="match status" value="1"/>
</dbReference>
<name>A0A1I1JM93_9SPHI</name>
<dbReference type="GO" id="GO:0016787">
    <property type="term" value="F:hydrolase activity"/>
    <property type="evidence" value="ECO:0007669"/>
    <property type="project" value="UniProtKB-KW"/>
</dbReference>
<dbReference type="InterPro" id="IPR023198">
    <property type="entry name" value="PGP-like_dom2"/>
</dbReference>
<keyword evidence="1" id="KW-0378">Hydrolase</keyword>
<protein>
    <submittedName>
        <fullName evidence="1">Putative hydrolase of the HAD superfamily</fullName>
    </submittedName>
</protein>
<dbReference type="InterPro" id="IPR023214">
    <property type="entry name" value="HAD_sf"/>
</dbReference>
<dbReference type="AlphaFoldDB" id="A0A1I1JM93"/>
<dbReference type="PANTHER" id="PTHR43611:SF3">
    <property type="entry name" value="FLAVIN MONONUCLEOTIDE HYDROLASE 1, CHLOROPLATIC"/>
    <property type="match status" value="1"/>
</dbReference>
<dbReference type="InterPro" id="IPR006439">
    <property type="entry name" value="HAD-SF_hydro_IA"/>
</dbReference>
<sequence length="208" mass="23788">MKNIKNIILDYGNVLFDIDFNRLRQSFIGLGIKEVDAFYGHRAQHALFDAFDKGLIAAQEFRNEIRKAAENDELSDAAIDTAWNSLLIGVRPGHHDLLLELKDRYRTFLLSNNNEIHYTWIMNHLREQFGLEGNSTFFEKDYYSHLMGMRKPDKEIFEHVLNTHGLEPAQTLFVDDSPQHIETARALGLQAHLLGPGDTLAALLARLA</sequence>
<dbReference type="PANTHER" id="PTHR43611">
    <property type="entry name" value="ALPHA-D-GLUCOSE 1-PHOSPHATE PHOSPHATASE"/>
    <property type="match status" value="1"/>
</dbReference>
<dbReference type="Pfam" id="PF00702">
    <property type="entry name" value="Hydrolase"/>
    <property type="match status" value="1"/>
</dbReference>
<gene>
    <name evidence="1" type="ORF">SAMN05421747_112126</name>
</gene>
<dbReference type="RefSeq" id="WP_090974084.1">
    <property type="nucleotide sequence ID" value="NZ_FOLL01000012.1"/>
</dbReference>
<dbReference type="CDD" id="cd02603">
    <property type="entry name" value="HAD_sEH-N_like"/>
    <property type="match status" value="1"/>
</dbReference>
<dbReference type="SUPFAM" id="SSF56784">
    <property type="entry name" value="HAD-like"/>
    <property type="match status" value="1"/>
</dbReference>
<reference evidence="1 2" key="1">
    <citation type="submission" date="2016-10" db="EMBL/GenBank/DDBJ databases">
        <authorList>
            <person name="de Groot N.N."/>
        </authorList>
    </citation>
    <scope>NUCLEOTIDE SEQUENCE [LARGE SCALE GENOMIC DNA]</scope>
    <source>
        <strain evidence="1 2">DSM 22900</strain>
    </source>
</reference>
<proteinExistence type="predicted"/>
<dbReference type="Gene3D" id="1.10.150.240">
    <property type="entry name" value="Putative phosphatase, domain 2"/>
    <property type="match status" value="1"/>
</dbReference>
<organism evidence="1 2">
    <name type="scientific">Parapedobacter composti</name>
    <dbReference type="NCBI Taxonomy" id="623281"/>
    <lineage>
        <taxon>Bacteria</taxon>
        <taxon>Pseudomonadati</taxon>
        <taxon>Bacteroidota</taxon>
        <taxon>Sphingobacteriia</taxon>
        <taxon>Sphingobacteriales</taxon>
        <taxon>Sphingobacteriaceae</taxon>
        <taxon>Parapedobacter</taxon>
    </lineage>
</organism>
<dbReference type="SFLD" id="SFLDG01129">
    <property type="entry name" value="C1.5:_HAD__Beta-PGM__Phosphata"/>
    <property type="match status" value="1"/>
</dbReference>
<accession>A0A1I1JM93</accession>